<proteinExistence type="predicted"/>
<reference evidence="9" key="1">
    <citation type="journal article" date="2015" name="Chem. Biol.">
        <title>Structure, bioactivity, and resistance mechanism of streptomonomicin, an unusual lasso Peptide from an understudied halophilic actinomycete.</title>
        <authorList>
            <person name="Metelev M."/>
            <person name="Tietz J.I."/>
            <person name="Melby J.O."/>
            <person name="Blair P.M."/>
            <person name="Zhu L."/>
            <person name="Livnat I."/>
            <person name="Severinov K."/>
            <person name="Mitchell D.A."/>
        </authorList>
    </citation>
    <scope>NUCLEOTIDE SEQUENCE [LARGE SCALE GENOMIC DNA]</scope>
    <source>
        <strain evidence="9">YIM 90003</strain>
    </source>
</reference>
<feature type="transmembrane region" description="Helical" evidence="6">
    <location>
        <begin position="244"/>
        <end position="269"/>
    </location>
</feature>
<feature type="domain" description="Type II secretion system protein GspF" evidence="7">
    <location>
        <begin position="142"/>
        <end position="265"/>
    </location>
</feature>
<dbReference type="Pfam" id="PF00482">
    <property type="entry name" value="T2SSF"/>
    <property type="match status" value="1"/>
</dbReference>
<dbReference type="PANTHER" id="PTHR35007:SF1">
    <property type="entry name" value="PILUS ASSEMBLY PROTEIN"/>
    <property type="match status" value="1"/>
</dbReference>
<evidence type="ECO:0000256" key="6">
    <source>
        <dbReference type="SAM" id="Phobius"/>
    </source>
</evidence>
<evidence type="ECO:0000256" key="1">
    <source>
        <dbReference type="ARBA" id="ARBA00004651"/>
    </source>
</evidence>
<dbReference type="RefSeq" id="WP_040270656.1">
    <property type="nucleotide sequence ID" value="NZ_JROO01000006.1"/>
</dbReference>
<evidence type="ECO:0000256" key="2">
    <source>
        <dbReference type="ARBA" id="ARBA00022475"/>
    </source>
</evidence>
<evidence type="ECO:0000256" key="5">
    <source>
        <dbReference type="ARBA" id="ARBA00023136"/>
    </source>
</evidence>
<evidence type="ECO:0000256" key="4">
    <source>
        <dbReference type="ARBA" id="ARBA00022989"/>
    </source>
</evidence>
<evidence type="ECO:0000313" key="8">
    <source>
        <dbReference type="EMBL" id="KII00002.1"/>
    </source>
</evidence>
<dbReference type="Gene3D" id="1.20.81.30">
    <property type="entry name" value="Type II secretion system (T2SS), domain F"/>
    <property type="match status" value="1"/>
</dbReference>
<feature type="transmembrane region" description="Helical" evidence="6">
    <location>
        <begin position="281"/>
        <end position="301"/>
    </location>
</feature>
<evidence type="ECO:0000313" key="9">
    <source>
        <dbReference type="Proteomes" id="UP000031675"/>
    </source>
</evidence>
<dbReference type="AlphaFoldDB" id="A0A0C2JF85"/>
<evidence type="ECO:0000256" key="3">
    <source>
        <dbReference type="ARBA" id="ARBA00022692"/>
    </source>
</evidence>
<feature type="transmembrane region" description="Helical" evidence="6">
    <location>
        <begin position="6"/>
        <end position="30"/>
    </location>
</feature>
<keyword evidence="4 6" id="KW-1133">Transmembrane helix</keyword>
<feature type="transmembrane region" description="Helical" evidence="6">
    <location>
        <begin position="81"/>
        <end position="100"/>
    </location>
</feature>
<protein>
    <submittedName>
        <fullName evidence="8">Membrane protein</fullName>
    </submittedName>
</protein>
<dbReference type="OrthoDB" id="3747101at2"/>
<dbReference type="GO" id="GO:0005886">
    <property type="term" value="C:plasma membrane"/>
    <property type="evidence" value="ECO:0007669"/>
    <property type="project" value="UniProtKB-SubCell"/>
</dbReference>
<comment type="subcellular location">
    <subcellularLocation>
        <location evidence="1">Cell membrane</location>
        <topology evidence="1">Multi-pass membrane protein</topology>
    </subcellularLocation>
</comment>
<gene>
    <name evidence="8" type="ORF">LP52_03365</name>
</gene>
<dbReference type="EMBL" id="JROO01000006">
    <property type="protein sequence ID" value="KII00002.1"/>
    <property type="molecule type" value="Genomic_DNA"/>
</dbReference>
<evidence type="ECO:0000259" key="7">
    <source>
        <dbReference type="Pfam" id="PF00482"/>
    </source>
</evidence>
<keyword evidence="5 6" id="KW-0472">Membrane</keyword>
<dbReference type="STRING" id="183763.LP52_03365"/>
<comment type="caution">
    <text evidence="8">The sequence shown here is derived from an EMBL/GenBank/DDBJ whole genome shotgun (WGS) entry which is preliminary data.</text>
</comment>
<dbReference type="Proteomes" id="UP000031675">
    <property type="component" value="Unassembled WGS sequence"/>
</dbReference>
<name>A0A0C2JF85_9ACTN</name>
<dbReference type="InterPro" id="IPR042094">
    <property type="entry name" value="T2SS_GspF_sf"/>
</dbReference>
<sequence>MIYTAVILTSAAVVILLFVAGLVLFIDGAVQRRRLASRSALHEAERRANTPLARLDVLLRRTEAGRRIEYRLARAGVKVQVSTFVMLMAAAAVLAVVFVWQALAPVFGLAAAVGVGFAFFSYLKRQEERRKEVFTAQLPELARVLSNATQAGLALPTAVDMAAEELDDPAGSELRRVAESMKLGLPFEDAVNELRERMPSREIGVLISTLLVSSRSGGALVSALRSISETLEERKESRREVQTILTETTSTAWALLAMGVGALFLVNMLQPDAIRTMTQSAAGTLVLALSCGLFLTGFALVRRITTRIDL</sequence>
<keyword evidence="2" id="KW-1003">Cell membrane</keyword>
<dbReference type="PANTHER" id="PTHR35007">
    <property type="entry name" value="INTEGRAL MEMBRANE PROTEIN-RELATED"/>
    <property type="match status" value="1"/>
</dbReference>
<keyword evidence="9" id="KW-1185">Reference proteome</keyword>
<accession>A0A0C2JF85</accession>
<feature type="transmembrane region" description="Helical" evidence="6">
    <location>
        <begin position="106"/>
        <end position="123"/>
    </location>
</feature>
<dbReference type="InterPro" id="IPR018076">
    <property type="entry name" value="T2SS_GspF_dom"/>
</dbReference>
<organism evidence="8 9">
    <name type="scientific">Streptomonospora alba</name>
    <dbReference type="NCBI Taxonomy" id="183763"/>
    <lineage>
        <taxon>Bacteria</taxon>
        <taxon>Bacillati</taxon>
        <taxon>Actinomycetota</taxon>
        <taxon>Actinomycetes</taxon>
        <taxon>Streptosporangiales</taxon>
        <taxon>Nocardiopsidaceae</taxon>
        <taxon>Streptomonospora</taxon>
    </lineage>
</organism>
<keyword evidence="3 6" id="KW-0812">Transmembrane</keyword>